<dbReference type="PROSITE" id="PS00903">
    <property type="entry name" value="CYT_DCMP_DEAMINASES_1"/>
    <property type="match status" value="1"/>
</dbReference>
<dbReference type="Gene3D" id="3.40.140.10">
    <property type="entry name" value="Cytidine Deaminase, domain 2"/>
    <property type="match status" value="1"/>
</dbReference>
<dbReference type="GO" id="GO:0008270">
    <property type="term" value="F:zinc ion binding"/>
    <property type="evidence" value="ECO:0007669"/>
    <property type="project" value="InterPro"/>
</dbReference>
<comment type="similarity">
    <text evidence="1">Belongs to the cytidine and deoxycytidylate deaminase family.</text>
</comment>
<dbReference type="AlphaFoldDB" id="A0A644YY54"/>
<organism evidence="6">
    <name type="scientific">bioreactor metagenome</name>
    <dbReference type="NCBI Taxonomy" id="1076179"/>
    <lineage>
        <taxon>unclassified sequences</taxon>
        <taxon>metagenomes</taxon>
        <taxon>ecological metagenomes</taxon>
    </lineage>
</organism>
<dbReference type="PANTHER" id="PTHR11086">
    <property type="entry name" value="DEOXYCYTIDYLATE DEAMINASE-RELATED"/>
    <property type="match status" value="1"/>
</dbReference>
<dbReference type="InterPro" id="IPR015517">
    <property type="entry name" value="dCMP_deaminase-rel"/>
</dbReference>
<dbReference type="Pfam" id="PF00383">
    <property type="entry name" value="dCMP_cyt_deam_1"/>
    <property type="match status" value="1"/>
</dbReference>
<dbReference type="GO" id="GO:0005737">
    <property type="term" value="C:cytoplasm"/>
    <property type="evidence" value="ECO:0007669"/>
    <property type="project" value="TreeGrafter"/>
</dbReference>
<evidence type="ECO:0000259" key="5">
    <source>
        <dbReference type="PROSITE" id="PS51747"/>
    </source>
</evidence>
<dbReference type="InterPro" id="IPR016193">
    <property type="entry name" value="Cytidine_deaminase-like"/>
</dbReference>
<evidence type="ECO:0000256" key="2">
    <source>
        <dbReference type="ARBA" id="ARBA00022723"/>
    </source>
</evidence>
<dbReference type="InterPro" id="IPR016192">
    <property type="entry name" value="APOBEC/CMP_deaminase_Zn-bd"/>
</dbReference>
<evidence type="ECO:0000256" key="3">
    <source>
        <dbReference type="ARBA" id="ARBA00022801"/>
    </source>
</evidence>
<dbReference type="SUPFAM" id="SSF53927">
    <property type="entry name" value="Cytidine deaminase-like"/>
    <property type="match status" value="1"/>
</dbReference>
<gene>
    <name evidence="6" type="ORF">SDC9_79336</name>
</gene>
<protein>
    <recommendedName>
        <fullName evidence="5">CMP/dCMP-type deaminase domain-containing protein</fullName>
    </recommendedName>
</protein>
<dbReference type="PANTHER" id="PTHR11086:SF18">
    <property type="entry name" value="DEOXYCYTIDYLATE DEAMINASE"/>
    <property type="match status" value="1"/>
</dbReference>
<feature type="domain" description="CMP/dCMP-type deaminase" evidence="5">
    <location>
        <begin position="1"/>
        <end position="171"/>
    </location>
</feature>
<evidence type="ECO:0000313" key="6">
    <source>
        <dbReference type="EMBL" id="MPM32771.1"/>
    </source>
</evidence>
<keyword evidence="2" id="KW-0479">Metal-binding</keyword>
<dbReference type="GO" id="GO:0004132">
    <property type="term" value="F:dCMP deaminase activity"/>
    <property type="evidence" value="ECO:0007669"/>
    <property type="project" value="TreeGrafter"/>
</dbReference>
<dbReference type="EMBL" id="VSSQ01006461">
    <property type="protein sequence ID" value="MPM32771.1"/>
    <property type="molecule type" value="Genomic_DNA"/>
</dbReference>
<reference evidence="6" key="1">
    <citation type="submission" date="2019-08" db="EMBL/GenBank/DDBJ databases">
        <authorList>
            <person name="Kucharzyk K."/>
            <person name="Murdoch R.W."/>
            <person name="Higgins S."/>
            <person name="Loffler F."/>
        </authorList>
    </citation>
    <scope>NUCLEOTIDE SEQUENCE</scope>
</reference>
<keyword evidence="3" id="KW-0378">Hydrolase</keyword>
<evidence type="ECO:0000256" key="4">
    <source>
        <dbReference type="ARBA" id="ARBA00022833"/>
    </source>
</evidence>
<dbReference type="InterPro" id="IPR002125">
    <property type="entry name" value="CMP_dCMP_dom"/>
</dbReference>
<proteinExistence type="inferred from homology"/>
<accession>A0A644YY54</accession>
<dbReference type="PROSITE" id="PS51747">
    <property type="entry name" value="CYT_DCMP_DEAMINASES_2"/>
    <property type="match status" value="1"/>
</dbReference>
<keyword evidence="4" id="KW-0862">Zinc</keyword>
<comment type="caution">
    <text evidence="6">The sequence shown here is derived from an EMBL/GenBank/DDBJ whole genome shotgun (WGS) entry which is preliminary data.</text>
</comment>
<evidence type="ECO:0000256" key="1">
    <source>
        <dbReference type="ARBA" id="ARBA00006576"/>
    </source>
</evidence>
<name>A0A644YY54_9ZZZZ</name>
<sequence length="265" mass="29764">MFMAYSSSLRSADLSRQIGAVVAKDNEILSLGANDCPRVGGGLYWPIMGAHGKYYDEPDGRDYMRGEDSNKIEQNKIISNILNKLGQEVNDENITKIKTSGIGDLTEYGRVVHGEMEALLSCARNNISCRNAILYATTFPCHNCAKHIIAAGIKRVVYIEPYPKSKAFEFYKAEISDATKDDNKVVFEPFVGVGPQRFIDLFSVSSTRWYARIRKNKDGKKLAWEREKAELRNSASLFNYLDAEETALLNFEEETVAIKGANKHE</sequence>